<keyword evidence="1" id="KW-0433">Leucine-rich repeat</keyword>
<dbReference type="InterPro" id="IPR001611">
    <property type="entry name" value="Leu-rich_rpt"/>
</dbReference>
<keyword evidence="2" id="KW-0677">Repeat</keyword>
<dbReference type="GO" id="GO:0005737">
    <property type="term" value="C:cytoplasm"/>
    <property type="evidence" value="ECO:0007669"/>
    <property type="project" value="TreeGrafter"/>
</dbReference>
<protein>
    <recommendedName>
        <fullName evidence="6">Serine/threonine-protein kinase 11-interacting protein</fullName>
    </recommendedName>
</protein>
<comment type="caution">
    <text evidence="4">The sequence shown here is derived from an EMBL/GenBank/DDBJ whole genome shotgun (WGS) entry which is preliminary data.</text>
</comment>
<keyword evidence="5" id="KW-1185">Reference proteome</keyword>
<dbReference type="SUPFAM" id="SSF52075">
    <property type="entry name" value="Outer arm dynein light chain 1"/>
    <property type="match status" value="1"/>
</dbReference>
<dbReference type="PROSITE" id="PS51450">
    <property type="entry name" value="LRR"/>
    <property type="match status" value="1"/>
</dbReference>
<accession>A0A9Q0MB74</accession>
<dbReference type="AlphaFoldDB" id="A0A9Q0MB74"/>
<dbReference type="PANTHER" id="PTHR15454">
    <property type="entry name" value="NISCHARIN RELATED"/>
    <property type="match status" value="1"/>
</dbReference>
<evidence type="ECO:0000256" key="2">
    <source>
        <dbReference type="ARBA" id="ARBA00022737"/>
    </source>
</evidence>
<dbReference type="InterPro" id="IPR032675">
    <property type="entry name" value="LRR_dom_sf"/>
</dbReference>
<gene>
    <name evidence="4" type="ORF">RDWZM_000774</name>
</gene>
<dbReference type="EMBL" id="JAPWDV010000001">
    <property type="protein sequence ID" value="KAJ6222229.1"/>
    <property type="molecule type" value="Genomic_DNA"/>
</dbReference>
<evidence type="ECO:0000313" key="4">
    <source>
        <dbReference type="EMBL" id="KAJ6222229.1"/>
    </source>
</evidence>
<evidence type="ECO:0000256" key="3">
    <source>
        <dbReference type="SAM" id="MobiDB-lite"/>
    </source>
</evidence>
<organism evidence="4 5">
    <name type="scientific">Blomia tropicalis</name>
    <name type="common">Mite</name>
    <dbReference type="NCBI Taxonomy" id="40697"/>
    <lineage>
        <taxon>Eukaryota</taxon>
        <taxon>Metazoa</taxon>
        <taxon>Ecdysozoa</taxon>
        <taxon>Arthropoda</taxon>
        <taxon>Chelicerata</taxon>
        <taxon>Arachnida</taxon>
        <taxon>Acari</taxon>
        <taxon>Acariformes</taxon>
        <taxon>Sarcoptiformes</taxon>
        <taxon>Astigmata</taxon>
        <taxon>Glycyphagoidea</taxon>
        <taxon>Echimyopodidae</taxon>
        <taxon>Blomia</taxon>
    </lineage>
</organism>
<dbReference type="Proteomes" id="UP001142055">
    <property type="component" value="Chromosome 1"/>
</dbReference>
<dbReference type="PANTHER" id="PTHR15454:SF56">
    <property type="entry name" value="PROTEIN PHOSPHATASE 1 REGULATORY SUBUNIT 7-RELATED"/>
    <property type="match status" value="1"/>
</dbReference>
<feature type="region of interest" description="Disordered" evidence="3">
    <location>
        <begin position="1187"/>
        <end position="1211"/>
    </location>
</feature>
<evidence type="ECO:0000256" key="1">
    <source>
        <dbReference type="ARBA" id="ARBA00022614"/>
    </source>
</evidence>
<dbReference type="SMART" id="SM00364">
    <property type="entry name" value="LRR_BAC"/>
    <property type="match status" value="3"/>
</dbReference>
<evidence type="ECO:0008006" key="6">
    <source>
        <dbReference type="Google" id="ProtNLM"/>
    </source>
</evidence>
<feature type="compositionally biased region" description="Polar residues" evidence="3">
    <location>
        <begin position="1190"/>
        <end position="1201"/>
    </location>
</feature>
<name>A0A9Q0MB74_BLOTA</name>
<reference evidence="4" key="1">
    <citation type="submission" date="2022-12" db="EMBL/GenBank/DDBJ databases">
        <title>Genome assemblies of Blomia tropicalis.</title>
        <authorList>
            <person name="Cui Y."/>
        </authorList>
    </citation>
    <scope>NUCLEOTIDE SEQUENCE</scope>
    <source>
        <tissue evidence="4">Adult mites</tissue>
    </source>
</reference>
<dbReference type="OMA" id="KCPSIKI"/>
<evidence type="ECO:0000313" key="5">
    <source>
        <dbReference type="Proteomes" id="UP001142055"/>
    </source>
</evidence>
<sequence>MLTYIPSVEALERFKVECKREESNLFSGKCQLCIDALLFMTPIAKPTDPLATSIFALDELSPNVKPPLMLSGDQYLLNLLKKCPSIKIVYPSSIQFNGFIDLSLLESCIALELVRIPFSRLTGIENLRNRLRSLIWIRGYDETDSNHENDSNVFNTFPFDNGHMLTNNLKVDEIFWDQFGTWPLLNYLCISQSNISNINASTMPPSIKTLDLRMNRIYRFSNQANYSLVSTITKLCLEYNSLKELPKLNANTLSTLVHLSLRGNLIESVIGLRNFTSLDYLDLSENSICEVRPLLNELMHLSKTLKTLYIERNPVNAFPSFSSKCKSVLHRLVRFNGKIVEQLNNSRLFDNLDTAPLIVNMEVSNSISNITSQHYEILGDERILDTMESSRNGNDNDSRMLDRQRKNKFSKERFVVINDDSVDAEDLADNSTNKYLTPKSTISNRKQIEVSVDLARDSQSKRNNLFGGISGSYGSGSFNQLTTSENLISEPIASSIKSQHLNEELIVAEKNKLLQKRIDFGDDWLISEKESNDKPIIINMNKDGDASNDNSDLIVTSPKAGETKPKISNKLNETSEWDDEDKEDENTVFLVEIYTSEMEFEKSLIEDSSIGNYFFVRVRPHDGLLFEKDCTTGKVLTTLDLKILEQYHLLPRDISHSDSFAIRLLFDTTITSKRERIYRFIEEDQCSTFVQLYLVDYSKQYRSKFESELSGNSNPYSTTPIFLRSNNTYYSWSYMCLRCGHRTNRIITDCIQCGSDLIIKDEKAISSLNVTKLSTPNDSSTSVSELNGQYFNDKELNNSNDETKDHDNSSDMIDETLDNEPSIIDESYFKSNIDHYLKLNIDICINKQSEIDKISKLNLESIESVCSCFSYEFNAKRFVPVLIVFSERYLFVFDRKSTKSEKDGKIELRFYRSLAGPKSSQFIISHLPGALKNQGYWLECCPLSDEKNGNKKRNKKNKKNKQKLKCNESILELFLFDDKVIGKAFLQLFIQSHRACLRSLNLINQQDDNHQNLVLIKADITELTNIENSDNIDETDKIQRIQVVIDESCRKLFDMEMFQIALDFGENVNLFLIVSFNLIPNLNITNKSKKAKDLFNVDQNLVLLITNEHLVLCQMLNDFSMITSSNATPQANSSIANRLMQSNKSFNDRIEFRMLIKDMINNLLPNIYINKEQLLLVLRFRDEDQKISSDRTSPSTGENGEQQQQQQQIKPSRNGLVVYDYQIQFTNGSTLKRVTRLIQTLWEDEFGVSLTLSRYVPPVS</sequence>
<dbReference type="Gene3D" id="3.80.10.10">
    <property type="entry name" value="Ribonuclease Inhibitor"/>
    <property type="match status" value="2"/>
</dbReference>
<proteinExistence type="predicted"/>